<feature type="transmembrane region" description="Helical" evidence="1">
    <location>
        <begin position="20"/>
        <end position="44"/>
    </location>
</feature>
<feature type="transmembrane region" description="Helical" evidence="1">
    <location>
        <begin position="114"/>
        <end position="133"/>
    </location>
</feature>
<evidence type="ECO:0000256" key="1">
    <source>
        <dbReference type="SAM" id="Phobius"/>
    </source>
</evidence>
<dbReference type="EMBL" id="JAVDVY010000002">
    <property type="protein sequence ID" value="MDR7134882.1"/>
    <property type="molecule type" value="Genomic_DNA"/>
</dbReference>
<accession>A0ABU1WBY1</accession>
<organism evidence="2 3">
    <name type="scientific">Lysobacter niastensis</name>
    <dbReference type="NCBI Taxonomy" id="380629"/>
    <lineage>
        <taxon>Bacteria</taxon>
        <taxon>Pseudomonadati</taxon>
        <taxon>Pseudomonadota</taxon>
        <taxon>Gammaproteobacteria</taxon>
        <taxon>Lysobacterales</taxon>
        <taxon>Lysobacteraceae</taxon>
        <taxon>Lysobacter</taxon>
    </lineage>
</organism>
<sequence length="181" mass="19012">MATHHPAISSATAPLTRTALGWVLFGGCVAGALDFAFATGFWALQGIAPQRVWQSVAAGLLGKASFDGGTATALLGVALHYLIAMTMSLGYALPARRLVALLSHPWRCGALYGLLLYAVMTYVVVPFSAAPAGGAGNRLWIACSVLAHVVLVGWPCAWFARRAFLERGVTRSRKVLAGGMQ</sequence>
<evidence type="ECO:0008006" key="4">
    <source>
        <dbReference type="Google" id="ProtNLM"/>
    </source>
</evidence>
<keyword evidence="1" id="KW-0812">Transmembrane</keyword>
<dbReference type="RefSeq" id="WP_310061949.1">
    <property type="nucleotide sequence ID" value="NZ_JAVDVY010000002.1"/>
</dbReference>
<proteinExistence type="predicted"/>
<gene>
    <name evidence="2" type="ORF">J2X06_002091</name>
</gene>
<keyword evidence="1" id="KW-1133">Transmembrane helix</keyword>
<evidence type="ECO:0000313" key="2">
    <source>
        <dbReference type="EMBL" id="MDR7134882.1"/>
    </source>
</evidence>
<feature type="transmembrane region" description="Helical" evidence="1">
    <location>
        <begin position="139"/>
        <end position="160"/>
    </location>
</feature>
<evidence type="ECO:0000313" key="3">
    <source>
        <dbReference type="Proteomes" id="UP001251524"/>
    </source>
</evidence>
<name>A0ABU1WBY1_9GAMM</name>
<dbReference type="Proteomes" id="UP001251524">
    <property type="component" value="Unassembled WGS sequence"/>
</dbReference>
<keyword evidence="1" id="KW-0472">Membrane</keyword>
<keyword evidence="3" id="KW-1185">Reference proteome</keyword>
<feature type="transmembrane region" description="Helical" evidence="1">
    <location>
        <begin position="71"/>
        <end position="93"/>
    </location>
</feature>
<protein>
    <recommendedName>
        <fullName evidence="4">DUF2938 domain-containing protein</fullName>
    </recommendedName>
</protein>
<reference evidence="2 3" key="1">
    <citation type="submission" date="2023-07" db="EMBL/GenBank/DDBJ databases">
        <title>Sorghum-associated microbial communities from plants grown in Nebraska, USA.</title>
        <authorList>
            <person name="Schachtman D."/>
        </authorList>
    </citation>
    <scope>NUCLEOTIDE SEQUENCE [LARGE SCALE GENOMIC DNA]</scope>
    <source>
        <strain evidence="2 3">BE198</strain>
    </source>
</reference>
<comment type="caution">
    <text evidence="2">The sequence shown here is derived from an EMBL/GenBank/DDBJ whole genome shotgun (WGS) entry which is preliminary data.</text>
</comment>